<gene>
    <name evidence="4" type="ORF">FEF09_03585</name>
</gene>
<dbReference type="SUPFAM" id="SSF117892">
    <property type="entry name" value="Band 7/SPFH domain"/>
    <property type="match status" value="1"/>
</dbReference>
<proteinExistence type="inferred from homology"/>
<comment type="subcellular location">
    <subcellularLocation>
        <location evidence="1">Membrane</location>
        <topology evidence="1">Single-pass membrane protein</topology>
    </subcellularLocation>
</comment>
<reference evidence="4 5" key="1">
    <citation type="submission" date="2019-08" db="EMBL/GenBank/DDBJ databases">
        <title>Whole genome sequencing of chitin degrading bacteria Chitinophaga pinensis YS16.</title>
        <authorList>
            <person name="Singh R.P."/>
            <person name="Manchanda G."/>
            <person name="Maurya I.K."/>
            <person name="Joshi N.K."/>
            <person name="Srivastava A.K."/>
        </authorList>
    </citation>
    <scope>NUCLEOTIDE SEQUENCE [LARGE SCALE GENOMIC DNA]</scope>
    <source>
        <strain evidence="4 5">YS-16</strain>
    </source>
</reference>
<dbReference type="PANTHER" id="PTHR10264:SF83">
    <property type="entry name" value="BLL5629 PROTEIN"/>
    <property type="match status" value="1"/>
</dbReference>
<evidence type="ECO:0000313" key="4">
    <source>
        <dbReference type="EMBL" id="TWW01917.1"/>
    </source>
</evidence>
<dbReference type="Gene3D" id="3.30.479.30">
    <property type="entry name" value="Band 7 domain"/>
    <property type="match status" value="1"/>
</dbReference>
<feature type="domain" description="Band 7" evidence="3">
    <location>
        <begin position="136"/>
        <end position="294"/>
    </location>
</feature>
<dbReference type="SMART" id="SM00244">
    <property type="entry name" value="PHB"/>
    <property type="match status" value="1"/>
</dbReference>
<evidence type="ECO:0000313" key="5">
    <source>
        <dbReference type="Proteomes" id="UP000318815"/>
    </source>
</evidence>
<sequence length="370" mass="42265">MLDVLIIKQQEIGLVYENNLLQTVLNTGKYAYWKGAVERTYSICDLAKPFQPSIDLNLLLAHKDLAERLEIITVEQEQLALVFENGLIKTALPAGQYAYWKGLVKRKVVMADLSKYEITEAIDRAVLAKSELQAYLRVFNVENYEKAILYVDGKFNKELAAGIHYFWKNTAVMTLYKTDIRQAQLEINGQEILTKDKANIRLNFTVRYSNADIYKLLENKDYEKQLYVLLQLALREQISSYTLDELLDKRDDISPMVMNAVKDKAFQLGVTLLDCGIRDIILPGDVKEIMNQVLIAEKKAQANSIMRREETASTRSLLNTARLMEENEMLFKLKEMEYVEKIADKISSISVSGGDIVGQLKQIFVPAKKG</sequence>
<dbReference type="InterPro" id="IPR036013">
    <property type="entry name" value="Band_7/SPFH_dom_sf"/>
</dbReference>
<dbReference type="OrthoDB" id="5501731at2"/>
<dbReference type="PRINTS" id="PR00721">
    <property type="entry name" value="STOMATIN"/>
</dbReference>
<keyword evidence="5" id="KW-1185">Reference proteome</keyword>
<comment type="similarity">
    <text evidence="2">Belongs to the band 7/mec-2 family.</text>
</comment>
<comment type="caution">
    <text evidence="4">The sequence shown here is derived from an EMBL/GenBank/DDBJ whole genome shotgun (WGS) entry which is preliminary data.</text>
</comment>
<dbReference type="Proteomes" id="UP000318815">
    <property type="component" value="Unassembled WGS sequence"/>
</dbReference>
<dbReference type="GO" id="GO:0005886">
    <property type="term" value="C:plasma membrane"/>
    <property type="evidence" value="ECO:0007669"/>
    <property type="project" value="InterPro"/>
</dbReference>
<organism evidence="4 5">
    <name type="scientific">Chitinophaga pinensis</name>
    <dbReference type="NCBI Taxonomy" id="79329"/>
    <lineage>
        <taxon>Bacteria</taxon>
        <taxon>Pseudomonadati</taxon>
        <taxon>Bacteroidota</taxon>
        <taxon>Chitinophagia</taxon>
        <taxon>Chitinophagales</taxon>
        <taxon>Chitinophagaceae</taxon>
        <taxon>Chitinophaga</taxon>
    </lineage>
</organism>
<dbReference type="Pfam" id="PF01145">
    <property type="entry name" value="Band_7"/>
    <property type="match status" value="1"/>
</dbReference>
<dbReference type="PANTHER" id="PTHR10264">
    <property type="entry name" value="BAND 7 PROTEIN-RELATED"/>
    <property type="match status" value="1"/>
</dbReference>
<dbReference type="InterPro" id="IPR001972">
    <property type="entry name" value="Stomatin_HflK_fam"/>
</dbReference>
<dbReference type="CDD" id="cd13438">
    <property type="entry name" value="SPFH_eoslipins_u2"/>
    <property type="match status" value="1"/>
</dbReference>
<protein>
    <submittedName>
        <fullName evidence="4">Slipin family protein</fullName>
    </submittedName>
</protein>
<dbReference type="InterPro" id="IPR043202">
    <property type="entry name" value="Band-7_stomatin-like"/>
</dbReference>
<dbReference type="AlphaFoldDB" id="A0A5C6LZ34"/>
<dbReference type="EMBL" id="VOHS01000003">
    <property type="protein sequence ID" value="TWW01917.1"/>
    <property type="molecule type" value="Genomic_DNA"/>
</dbReference>
<name>A0A5C6LZ34_9BACT</name>
<evidence type="ECO:0000256" key="1">
    <source>
        <dbReference type="ARBA" id="ARBA00004167"/>
    </source>
</evidence>
<dbReference type="InterPro" id="IPR001107">
    <property type="entry name" value="Band_7"/>
</dbReference>
<accession>A0A5C6LZ34</accession>
<evidence type="ECO:0000256" key="2">
    <source>
        <dbReference type="ARBA" id="ARBA00008164"/>
    </source>
</evidence>
<evidence type="ECO:0000259" key="3">
    <source>
        <dbReference type="SMART" id="SM00244"/>
    </source>
</evidence>